<keyword evidence="18" id="KW-0573">Peptidoglycan synthesis</keyword>
<evidence type="ECO:0000256" key="20">
    <source>
        <dbReference type="ARBA" id="ARBA00023136"/>
    </source>
</evidence>
<dbReference type="GO" id="GO:0008658">
    <property type="term" value="F:penicillin binding"/>
    <property type="evidence" value="ECO:0007669"/>
    <property type="project" value="InterPro"/>
</dbReference>
<dbReference type="EC" id="3.4.16.4" evidence="6"/>
<evidence type="ECO:0000256" key="4">
    <source>
        <dbReference type="ARBA" id="ARBA00007090"/>
    </source>
</evidence>
<feature type="region of interest" description="Disordered" evidence="28">
    <location>
        <begin position="814"/>
        <end position="838"/>
    </location>
</feature>
<evidence type="ECO:0000313" key="33">
    <source>
        <dbReference type="Proteomes" id="UP000239007"/>
    </source>
</evidence>
<dbReference type="GO" id="GO:0006508">
    <property type="term" value="P:proteolysis"/>
    <property type="evidence" value="ECO:0007669"/>
    <property type="project" value="UniProtKB-KW"/>
</dbReference>
<evidence type="ECO:0000256" key="16">
    <source>
        <dbReference type="ARBA" id="ARBA00022960"/>
    </source>
</evidence>
<keyword evidence="12" id="KW-0328">Glycosyltransferase</keyword>
<keyword evidence="14" id="KW-0812">Transmembrane</keyword>
<dbReference type="GO" id="GO:0009002">
    <property type="term" value="F:serine-type D-Ala-D-Ala carboxypeptidase activity"/>
    <property type="evidence" value="ECO:0007669"/>
    <property type="project" value="UniProtKB-EC"/>
</dbReference>
<dbReference type="AlphaFoldDB" id="A0A2S7UUH4"/>
<keyword evidence="15" id="KW-0378">Hydrolase</keyword>
<evidence type="ECO:0000256" key="19">
    <source>
        <dbReference type="ARBA" id="ARBA00022989"/>
    </source>
</evidence>
<name>A0A2S7UUH4_9GAMM</name>
<dbReference type="EMBL" id="MSCH01000003">
    <property type="protein sequence ID" value="PQJ53389.1"/>
    <property type="molecule type" value="Genomic_DNA"/>
</dbReference>
<dbReference type="GO" id="GO:0009252">
    <property type="term" value="P:peptidoglycan biosynthetic process"/>
    <property type="evidence" value="ECO:0007669"/>
    <property type="project" value="UniProtKB-UniPathway"/>
</dbReference>
<dbReference type="FunFam" id="1.10.3810.10:FF:000003">
    <property type="entry name" value="Penicillin-binding protein 1a"/>
    <property type="match status" value="1"/>
</dbReference>
<evidence type="ECO:0000256" key="13">
    <source>
        <dbReference type="ARBA" id="ARBA00022679"/>
    </source>
</evidence>
<evidence type="ECO:0000256" key="18">
    <source>
        <dbReference type="ARBA" id="ARBA00022984"/>
    </source>
</evidence>
<dbReference type="Proteomes" id="UP000239007">
    <property type="component" value="Unassembled WGS sequence"/>
</dbReference>
<proteinExistence type="inferred from homology"/>
<dbReference type="InterPro" id="IPR031376">
    <property type="entry name" value="PCB_OB"/>
</dbReference>
<dbReference type="PANTHER" id="PTHR32282">
    <property type="entry name" value="BINDING PROTEIN TRANSPEPTIDASE, PUTATIVE-RELATED"/>
    <property type="match status" value="1"/>
</dbReference>
<organism evidence="32 33">
    <name type="scientific">Psychrosphaera saromensis</name>
    <dbReference type="NCBI Taxonomy" id="716813"/>
    <lineage>
        <taxon>Bacteria</taxon>
        <taxon>Pseudomonadati</taxon>
        <taxon>Pseudomonadota</taxon>
        <taxon>Gammaproteobacteria</taxon>
        <taxon>Alteromonadales</taxon>
        <taxon>Pseudoalteromonadaceae</taxon>
        <taxon>Psychrosphaera</taxon>
    </lineage>
</organism>
<dbReference type="Gene3D" id="3.40.710.10">
    <property type="entry name" value="DD-peptidase/beta-lactamase superfamily"/>
    <property type="match status" value="2"/>
</dbReference>
<evidence type="ECO:0000256" key="7">
    <source>
        <dbReference type="ARBA" id="ARBA00018638"/>
    </source>
</evidence>
<comment type="pathway">
    <text evidence="3">Cell wall biogenesis; peptidoglycan biosynthesis.</text>
</comment>
<evidence type="ECO:0000256" key="14">
    <source>
        <dbReference type="ARBA" id="ARBA00022692"/>
    </source>
</evidence>
<keyword evidence="22" id="KW-0511">Multifunctional enzyme</keyword>
<comment type="similarity">
    <text evidence="4">In the C-terminal section; belongs to the transpeptidase family.</text>
</comment>
<dbReference type="SUPFAM" id="SSF53955">
    <property type="entry name" value="Lysozyme-like"/>
    <property type="match status" value="1"/>
</dbReference>
<dbReference type="GO" id="GO:0071555">
    <property type="term" value="P:cell wall organization"/>
    <property type="evidence" value="ECO:0007669"/>
    <property type="project" value="UniProtKB-KW"/>
</dbReference>
<keyword evidence="16" id="KW-0133">Cell shape</keyword>
<dbReference type="InterPro" id="IPR050396">
    <property type="entry name" value="Glycosyltr_51/Transpeptidase"/>
</dbReference>
<comment type="pathway">
    <text evidence="27">Glycan biosynthesis.</text>
</comment>
<keyword evidence="19" id="KW-1133">Transmembrane helix</keyword>
<feature type="domain" description="Penicillin-binding protein transpeptidase" evidence="29">
    <location>
        <begin position="432"/>
        <end position="715"/>
    </location>
</feature>
<evidence type="ECO:0000259" key="29">
    <source>
        <dbReference type="Pfam" id="PF00905"/>
    </source>
</evidence>
<evidence type="ECO:0000256" key="17">
    <source>
        <dbReference type="ARBA" id="ARBA00022968"/>
    </source>
</evidence>
<gene>
    <name evidence="32" type="ORF">BTO11_06690</name>
</gene>
<keyword evidence="20" id="KW-0472">Membrane</keyword>
<comment type="caution">
    <text evidence="32">The sequence shown here is derived from an EMBL/GenBank/DDBJ whole genome shotgun (WGS) entry which is preliminary data.</text>
</comment>
<evidence type="ECO:0000256" key="22">
    <source>
        <dbReference type="ARBA" id="ARBA00023268"/>
    </source>
</evidence>
<evidence type="ECO:0000256" key="12">
    <source>
        <dbReference type="ARBA" id="ARBA00022676"/>
    </source>
</evidence>
<keyword evidence="33" id="KW-1185">Reference proteome</keyword>
<feature type="compositionally biased region" description="Polar residues" evidence="28">
    <location>
        <begin position="816"/>
        <end position="829"/>
    </location>
</feature>
<keyword evidence="21" id="KW-0046">Antibiotic resistance</keyword>
<dbReference type="Pfam" id="PF17092">
    <property type="entry name" value="PCB_OB"/>
    <property type="match status" value="1"/>
</dbReference>
<comment type="catalytic activity">
    <reaction evidence="26">
        <text>[GlcNAc-(1-&gt;4)-Mur2Ac(oyl-L-Ala-gamma-D-Glu-L-Lys-D-Ala-D-Ala)](n)-di-trans,octa-cis-undecaprenyl diphosphate + beta-D-GlcNAc-(1-&gt;4)-Mur2Ac(oyl-L-Ala-gamma-D-Glu-L-Lys-D-Ala-D-Ala)-di-trans,octa-cis-undecaprenyl diphosphate = [GlcNAc-(1-&gt;4)-Mur2Ac(oyl-L-Ala-gamma-D-Glu-L-Lys-D-Ala-D-Ala)](n+1)-di-trans,octa-cis-undecaprenyl diphosphate + di-trans,octa-cis-undecaprenyl diphosphate + H(+)</text>
        <dbReference type="Rhea" id="RHEA:23708"/>
        <dbReference type="Rhea" id="RHEA-COMP:9602"/>
        <dbReference type="Rhea" id="RHEA-COMP:9603"/>
        <dbReference type="ChEBI" id="CHEBI:15378"/>
        <dbReference type="ChEBI" id="CHEBI:58405"/>
        <dbReference type="ChEBI" id="CHEBI:60033"/>
        <dbReference type="ChEBI" id="CHEBI:78435"/>
        <dbReference type="EC" id="2.4.99.28"/>
    </reaction>
</comment>
<evidence type="ECO:0000256" key="11">
    <source>
        <dbReference type="ARBA" id="ARBA00022670"/>
    </source>
</evidence>
<evidence type="ECO:0000259" key="30">
    <source>
        <dbReference type="Pfam" id="PF00912"/>
    </source>
</evidence>
<evidence type="ECO:0000256" key="3">
    <source>
        <dbReference type="ARBA" id="ARBA00004752"/>
    </source>
</evidence>
<dbReference type="GO" id="GO:0008360">
    <property type="term" value="P:regulation of cell shape"/>
    <property type="evidence" value="ECO:0007669"/>
    <property type="project" value="UniProtKB-KW"/>
</dbReference>
<dbReference type="RefSeq" id="WP_189620484.1">
    <property type="nucleotide sequence ID" value="NZ_BSNH01000016.1"/>
</dbReference>
<comment type="subcellular location">
    <subcellularLocation>
        <location evidence="2">Cell inner membrane</location>
        <topology evidence="2">Single-pass type II membrane protein</topology>
    </subcellularLocation>
</comment>
<evidence type="ECO:0000256" key="9">
    <source>
        <dbReference type="ARBA" id="ARBA00022519"/>
    </source>
</evidence>
<evidence type="ECO:0000256" key="23">
    <source>
        <dbReference type="ARBA" id="ARBA00023316"/>
    </source>
</evidence>
<dbReference type="Gene3D" id="1.10.3810.10">
    <property type="entry name" value="Biosynthetic peptidoglycan transglycosylase-like"/>
    <property type="match status" value="1"/>
</dbReference>
<dbReference type="SUPFAM" id="SSF56601">
    <property type="entry name" value="beta-lactamase/transpeptidase-like"/>
    <property type="match status" value="1"/>
</dbReference>
<feature type="domain" description="Glycosyl transferase family 51" evidence="30">
    <location>
        <begin position="8"/>
        <end position="182"/>
    </location>
</feature>
<evidence type="ECO:0000256" key="21">
    <source>
        <dbReference type="ARBA" id="ARBA00023251"/>
    </source>
</evidence>
<dbReference type="NCBIfam" id="TIGR02074">
    <property type="entry name" value="PBP_1a_fam"/>
    <property type="match status" value="1"/>
</dbReference>
<comment type="catalytic activity">
    <reaction evidence="24">
        <text>Preferential cleavage: (Ac)2-L-Lys-D-Ala-|-D-Ala. Also transpeptidation of peptidyl-alanyl moieties that are N-acyl substituents of D-alanine.</text>
        <dbReference type="EC" id="3.4.16.4"/>
    </reaction>
</comment>
<dbReference type="Pfam" id="PF00905">
    <property type="entry name" value="Transpeptidase"/>
    <property type="match status" value="1"/>
</dbReference>
<protein>
    <recommendedName>
        <fullName evidence="7">Penicillin-binding protein 1A</fullName>
        <ecNumber evidence="25">2.4.99.28</ecNumber>
        <ecNumber evidence="6">3.4.16.4</ecNumber>
    </recommendedName>
</protein>
<dbReference type="GO" id="GO:0005886">
    <property type="term" value="C:plasma membrane"/>
    <property type="evidence" value="ECO:0007669"/>
    <property type="project" value="UniProtKB-SubCell"/>
</dbReference>
<comment type="similarity">
    <text evidence="5">In the N-terminal section; belongs to the glycosyltransferase 51 family.</text>
</comment>
<evidence type="ECO:0000256" key="26">
    <source>
        <dbReference type="ARBA" id="ARBA00049902"/>
    </source>
</evidence>
<dbReference type="GO" id="GO:0046677">
    <property type="term" value="P:response to antibiotic"/>
    <property type="evidence" value="ECO:0007669"/>
    <property type="project" value="UniProtKB-KW"/>
</dbReference>
<evidence type="ECO:0000256" key="6">
    <source>
        <dbReference type="ARBA" id="ARBA00012448"/>
    </source>
</evidence>
<dbReference type="Pfam" id="PF00912">
    <property type="entry name" value="Transgly"/>
    <property type="match status" value="1"/>
</dbReference>
<evidence type="ECO:0000259" key="31">
    <source>
        <dbReference type="Pfam" id="PF17092"/>
    </source>
</evidence>
<keyword evidence="8" id="KW-1003">Cell membrane</keyword>
<dbReference type="GO" id="GO:0030288">
    <property type="term" value="C:outer membrane-bounded periplasmic space"/>
    <property type="evidence" value="ECO:0007669"/>
    <property type="project" value="TreeGrafter"/>
</dbReference>
<dbReference type="EC" id="2.4.99.28" evidence="25"/>
<dbReference type="InterPro" id="IPR023346">
    <property type="entry name" value="Lysozyme-like_dom_sf"/>
</dbReference>
<dbReference type="InterPro" id="IPR036950">
    <property type="entry name" value="PBP_transglycosylase"/>
</dbReference>
<reference evidence="32 33" key="1">
    <citation type="submission" date="2016-12" db="EMBL/GenBank/DDBJ databases">
        <title>Diversity of luminous bacteria.</title>
        <authorList>
            <person name="Yoshizawa S."/>
            <person name="Kogure K."/>
        </authorList>
    </citation>
    <scope>NUCLEOTIDE SEQUENCE [LARGE SCALE GENOMIC DNA]</scope>
    <source>
        <strain evidence="32 33">SA4-48</strain>
    </source>
</reference>
<dbReference type="PANTHER" id="PTHR32282:SF27">
    <property type="entry name" value="PENICILLIN-BINDING PROTEIN 1A"/>
    <property type="match status" value="1"/>
</dbReference>
<evidence type="ECO:0000256" key="5">
    <source>
        <dbReference type="ARBA" id="ARBA00007739"/>
    </source>
</evidence>
<evidence type="ECO:0000256" key="24">
    <source>
        <dbReference type="ARBA" id="ARBA00034000"/>
    </source>
</evidence>
<dbReference type="InterPro" id="IPR001264">
    <property type="entry name" value="Glyco_trans_51"/>
</dbReference>
<dbReference type="UniPathway" id="UPA00219"/>
<evidence type="ECO:0000256" key="15">
    <source>
        <dbReference type="ARBA" id="ARBA00022801"/>
    </source>
</evidence>
<keyword evidence="11" id="KW-0645">Protease</keyword>
<keyword evidence="17" id="KW-0735">Signal-anchor</keyword>
<dbReference type="InterPro" id="IPR012338">
    <property type="entry name" value="Beta-lactam/transpept-like"/>
</dbReference>
<dbReference type="InterPro" id="IPR001460">
    <property type="entry name" value="PCN-bd_Tpept"/>
</dbReference>
<keyword evidence="23" id="KW-0961">Cell wall biogenesis/degradation</keyword>
<accession>A0A2S7UUH4</accession>
<dbReference type="GO" id="GO:0008955">
    <property type="term" value="F:peptidoglycan glycosyltransferase activity"/>
    <property type="evidence" value="ECO:0007669"/>
    <property type="project" value="UniProtKB-EC"/>
</dbReference>
<keyword evidence="9" id="KW-0997">Cell inner membrane</keyword>
<feature type="domain" description="Penicillin-binding protein OB-like" evidence="31">
    <location>
        <begin position="328"/>
        <end position="430"/>
    </location>
</feature>
<evidence type="ECO:0000256" key="27">
    <source>
        <dbReference type="ARBA" id="ARBA00060592"/>
    </source>
</evidence>
<sequence length="838" mass="93084">MKVYSADGELISQFGEKRRIPLSHDEIPQALIDALLATEDSRFYYHYGVDPIGVVRAAFDSIVLRKRARGASTITMQFARNAFLTLDRTLIRKVKEIYIALHIEQLLTKDEILTLYFNKTFFGNRAYGVGAAAQVYYGKDLNDLTLAQIATIAGLPKAPSNYNPLRYPEKSKQRRNTVLSRMLIVGAIDQETYDDAIAQPVTAKQHGAKITSYAPYVAEDVRKKMVEKYGIERAYTEGFNVYTTIDSKAQNAAQKAVKDNIHNYDERHGYRGPVSYLWRESEIVYQAPTNEEASVTETAAIEDSIGEAADSLFSENDFTAFDDAGDYKPSEDLSWSFEQINDHLNTLRDYDDLVPAIVTNLTDKTAYVQLRSGIIEVLDWDNLKWARPYISDNLQGPAPKIVAEIIQSGALIWLRKNQDDSYRLSQIPDVSGAFIAIDPTNGDIKASVGGYYFGNNQFDRINQAKRQIGSNIKPFVYSAALANGYTLASLVNDAPINKWDNKLGTAWRPKNSPPTYGGPTRVRRGLAQSKNVMSVRLMRSVGVSKTINHMAKFGFNKSDLPRNESLSLGSAALTPISVVTAMSVFANGGYLVGNQVIDRVEDSNGNVLFKNSKVVAGYVAPEPKEPTYLTDSVETTTEEEANYIMPAPRVISAANSFLIADAMNDTIWGGGSWKNGTGWNGTAWKAQSLRRRDLSGKTGTTNDAIDTWFTGFNSQITATSWLGFDAPGRPLGSVQYNSNLSDKQTYGGESGAKSALPTWMAFMKEILPSIPVSYREIPEGIISVRIDADTGLLSRKTDYTSQWEYFIKGTEPTKYADSNSSMRLDQNKNQIKEDDELF</sequence>
<evidence type="ECO:0000256" key="1">
    <source>
        <dbReference type="ARBA" id="ARBA00002624"/>
    </source>
</evidence>
<evidence type="ECO:0000256" key="8">
    <source>
        <dbReference type="ARBA" id="ARBA00022475"/>
    </source>
</evidence>
<keyword evidence="10" id="KW-0121">Carboxypeptidase</keyword>
<comment type="function">
    <text evidence="1">Cell wall formation. Synthesis of cross-linked peptidoglycan from the lipid intermediates. The enzyme has a penicillin-insensitive transglycosylase N-terminal domain (formation of linear glycan strands) and a penicillin-sensitive transpeptidase C-terminal domain (cross-linking of the peptide subunits).</text>
</comment>
<evidence type="ECO:0000256" key="2">
    <source>
        <dbReference type="ARBA" id="ARBA00004249"/>
    </source>
</evidence>
<keyword evidence="13" id="KW-0808">Transferase</keyword>
<evidence type="ECO:0000256" key="28">
    <source>
        <dbReference type="SAM" id="MobiDB-lite"/>
    </source>
</evidence>
<evidence type="ECO:0000256" key="10">
    <source>
        <dbReference type="ARBA" id="ARBA00022645"/>
    </source>
</evidence>
<evidence type="ECO:0000256" key="25">
    <source>
        <dbReference type="ARBA" id="ARBA00044770"/>
    </source>
</evidence>
<evidence type="ECO:0000313" key="32">
    <source>
        <dbReference type="EMBL" id="PQJ53389.1"/>
    </source>
</evidence>